<dbReference type="HOGENOM" id="CLU_078038_0_0_1"/>
<keyword evidence="2" id="KW-1185">Reference proteome</keyword>
<evidence type="ECO:0000313" key="1">
    <source>
        <dbReference type="EMBL" id="KIM42619.1"/>
    </source>
</evidence>
<dbReference type="AlphaFoldDB" id="A0A0C3CEL6"/>
<sequence length="253" mass="28179">MANLLRTAKSGNDWTQAELAAYNITIVTQTKAQFFETNNFPEPTYRSLVLFMADTSGGNTTNEDGEEKKARIPNQEAHVIHFTYELLGALDYDDNEHRRLLSSRCTLPFLICGENASVRTDVCVLESNRSISLLVQEGKGLPSTKDPEPQLIAGAIAAFAANNNKRERNSLTPLDTIMFPGLTMCGTTPVFYKITVTSALSEAVQQGTYPNVETRVFRYVPDLPDPNSEGMRPLSNRVEILRYLLAFKKFMGD</sequence>
<evidence type="ECO:0000313" key="2">
    <source>
        <dbReference type="Proteomes" id="UP000053424"/>
    </source>
</evidence>
<dbReference type="OrthoDB" id="3253976at2759"/>
<organism evidence="1 2">
    <name type="scientific">Hebeloma cylindrosporum</name>
    <dbReference type="NCBI Taxonomy" id="76867"/>
    <lineage>
        <taxon>Eukaryota</taxon>
        <taxon>Fungi</taxon>
        <taxon>Dikarya</taxon>
        <taxon>Basidiomycota</taxon>
        <taxon>Agaricomycotina</taxon>
        <taxon>Agaricomycetes</taxon>
        <taxon>Agaricomycetidae</taxon>
        <taxon>Agaricales</taxon>
        <taxon>Agaricineae</taxon>
        <taxon>Hymenogastraceae</taxon>
        <taxon>Hebeloma</taxon>
    </lineage>
</organism>
<accession>A0A0C3CEL6</accession>
<name>A0A0C3CEL6_HEBCY</name>
<reference evidence="2" key="2">
    <citation type="submission" date="2015-01" db="EMBL/GenBank/DDBJ databases">
        <title>Evolutionary Origins and Diversification of the Mycorrhizal Mutualists.</title>
        <authorList>
            <consortium name="DOE Joint Genome Institute"/>
            <consortium name="Mycorrhizal Genomics Consortium"/>
            <person name="Kohler A."/>
            <person name="Kuo A."/>
            <person name="Nagy L.G."/>
            <person name="Floudas D."/>
            <person name="Copeland A."/>
            <person name="Barry K.W."/>
            <person name="Cichocki N."/>
            <person name="Veneault-Fourrey C."/>
            <person name="LaButti K."/>
            <person name="Lindquist E.A."/>
            <person name="Lipzen A."/>
            <person name="Lundell T."/>
            <person name="Morin E."/>
            <person name="Murat C."/>
            <person name="Riley R."/>
            <person name="Ohm R."/>
            <person name="Sun H."/>
            <person name="Tunlid A."/>
            <person name="Henrissat B."/>
            <person name="Grigoriev I.V."/>
            <person name="Hibbett D.S."/>
            <person name="Martin F."/>
        </authorList>
    </citation>
    <scope>NUCLEOTIDE SEQUENCE [LARGE SCALE GENOMIC DNA]</scope>
    <source>
        <strain evidence="2">h7</strain>
    </source>
</reference>
<dbReference type="EMBL" id="KN831777">
    <property type="protein sequence ID" value="KIM42619.1"/>
    <property type="molecule type" value="Genomic_DNA"/>
</dbReference>
<protein>
    <submittedName>
        <fullName evidence="1">Uncharacterized protein</fullName>
    </submittedName>
</protein>
<proteinExistence type="predicted"/>
<dbReference type="Proteomes" id="UP000053424">
    <property type="component" value="Unassembled WGS sequence"/>
</dbReference>
<gene>
    <name evidence="1" type="ORF">M413DRAFT_408518</name>
</gene>
<reference evidence="1 2" key="1">
    <citation type="submission" date="2014-04" db="EMBL/GenBank/DDBJ databases">
        <authorList>
            <consortium name="DOE Joint Genome Institute"/>
            <person name="Kuo A."/>
            <person name="Gay G."/>
            <person name="Dore J."/>
            <person name="Kohler A."/>
            <person name="Nagy L.G."/>
            <person name="Floudas D."/>
            <person name="Copeland A."/>
            <person name="Barry K.W."/>
            <person name="Cichocki N."/>
            <person name="Veneault-Fourrey C."/>
            <person name="LaButti K."/>
            <person name="Lindquist E.A."/>
            <person name="Lipzen A."/>
            <person name="Lundell T."/>
            <person name="Morin E."/>
            <person name="Murat C."/>
            <person name="Sun H."/>
            <person name="Tunlid A."/>
            <person name="Henrissat B."/>
            <person name="Grigoriev I.V."/>
            <person name="Hibbett D.S."/>
            <person name="Martin F."/>
            <person name="Nordberg H.P."/>
            <person name="Cantor M.N."/>
            <person name="Hua S.X."/>
        </authorList>
    </citation>
    <scope>NUCLEOTIDE SEQUENCE [LARGE SCALE GENOMIC DNA]</scope>
    <source>
        <strain evidence="2">h7</strain>
    </source>
</reference>